<organism evidence="1 2">
    <name type="scientific">Portunus trituberculatus</name>
    <name type="common">Swimming crab</name>
    <name type="synonym">Neptunus trituberculatus</name>
    <dbReference type="NCBI Taxonomy" id="210409"/>
    <lineage>
        <taxon>Eukaryota</taxon>
        <taxon>Metazoa</taxon>
        <taxon>Ecdysozoa</taxon>
        <taxon>Arthropoda</taxon>
        <taxon>Crustacea</taxon>
        <taxon>Multicrustacea</taxon>
        <taxon>Malacostraca</taxon>
        <taxon>Eumalacostraca</taxon>
        <taxon>Eucarida</taxon>
        <taxon>Decapoda</taxon>
        <taxon>Pleocyemata</taxon>
        <taxon>Brachyura</taxon>
        <taxon>Eubrachyura</taxon>
        <taxon>Portunoidea</taxon>
        <taxon>Portunidae</taxon>
        <taxon>Portuninae</taxon>
        <taxon>Portunus</taxon>
    </lineage>
</organism>
<protein>
    <submittedName>
        <fullName evidence="1">Uncharacterized protein</fullName>
    </submittedName>
</protein>
<keyword evidence="2" id="KW-1185">Reference proteome</keyword>
<evidence type="ECO:0000313" key="1">
    <source>
        <dbReference type="EMBL" id="MPC89020.1"/>
    </source>
</evidence>
<name>A0A5B7IWI7_PORTR</name>
<accession>A0A5B7IWI7</accession>
<proteinExistence type="predicted"/>
<reference evidence="1 2" key="1">
    <citation type="submission" date="2019-05" db="EMBL/GenBank/DDBJ databases">
        <title>Another draft genome of Portunus trituberculatus and its Hox gene families provides insights of decapod evolution.</title>
        <authorList>
            <person name="Jeong J.-H."/>
            <person name="Song I."/>
            <person name="Kim S."/>
            <person name="Choi T."/>
            <person name="Kim D."/>
            <person name="Ryu S."/>
            <person name="Kim W."/>
        </authorList>
    </citation>
    <scope>NUCLEOTIDE SEQUENCE [LARGE SCALE GENOMIC DNA]</scope>
    <source>
        <tissue evidence="1">Muscle</tissue>
    </source>
</reference>
<dbReference type="AlphaFoldDB" id="A0A5B7IWI7"/>
<sequence length="70" mass="7983">MPLAAVGAQHATRCPLLNESRLRPFLDHIPRRRVTVREQHRLIMISSRELFFHTPCDMKSLVSGSSSPCQ</sequence>
<dbReference type="Proteomes" id="UP000324222">
    <property type="component" value="Unassembled WGS sequence"/>
</dbReference>
<gene>
    <name evidence="1" type="ORF">E2C01_083948</name>
</gene>
<dbReference type="EMBL" id="VSRR010079679">
    <property type="protein sequence ID" value="MPC89020.1"/>
    <property type="molecule type" value="Genomic_DNA"/>
</dbReference>
<evidence type="ECO:0000313" key="2">
    <source>
        <dbReference type="Proteomes" id="UP000324222"/>
    </source>
</evidence>
<comment type="caution">
    <text evidence="1">The sequence shown here is derived from an EMBL/GenBank/DDBJ whole genome shotgun (WGS) entry which is preliminary data.</text>
</comment>